<keyword evidence="8 11" id="KW-0418">Kinase</keyword>
<dbReference type="PROSITE" id="PS00584">
    <property type="entry name" value="PFKB_KINASES_2"/>
    <property type="match status" value="1"/>
</dbReference>
<sequence>MAQTYPLFCMGNPLLDMQVSKGEAMLEKYKLKANDAILAGEEHMSIYEEIVEKYNITYVAGGAAQNAARAAAYVLPPNSVVYAGCVGSDDLAEQLRTANSKEGVASAYQVKEGEKTGACAVILTGHERSLVTTLRAAEMFNKSHLSSPEVAPLVDGANFYYVGGFFLTHGVESALEVAKKAAAAGKTFALNLSAPFICQFFGVQLGQVLPYVDLLFGNESEAAAWAAANGLSSDTSLQDIAKTLANLAKHNPSRQRTVVITSGPDATIIAKSGQGEDPKVYPVTRLADNEIVDTNGAGDMFAGGFMGAIVAGKSIDEAVEVGHKLGAMCVKTIGPQLHFPKVNVF</sequence>
<reference evidence="13" key="1">
    <citation type="submission" date="2021-01" db="EMBL/GenBank/DDBJ databases">
        <authorList>
            <person name="Kaushik A."/>
        </authorList>
    </citation>
    <scope>NUCLEOTIDE SEQUENCE</scope>
    <source>
        <strain evidence="13">AG1-1C</strain>
    </source>
</reference>
<keyword evidence="6 11" id="KW-0660">Purine salvage</keyword>
<dbReference type="InterPro" id="IPR011611">
    <property type="entry name" value="PfkB_dom"/>
</dbReference>
<dbReference type="PANTHER" id="PTHR45769:SF3">
    <property type="entry name" value="ADENOSINE KINASE"/>
    <property type="match status" value="1"/>
</dbReference>
<dbReference type="GO" id="GO:0006144">
    <property type="term" value="P:purine nucleobase metabolic process"/>
    <property type="evidence" value="ECO:0007669"/>
    <property type="project" value="TreeGrafter"/>
</dbReference>
<evidence type="ECO:0000256" key="4">
    <source>
        <dbReference type="ARBA" id="ARBA00012119"/>
    </source>
</evidence>
<comment type="cofactor">
    <cofactor evidence="1 11">
        <name>Mg(2+)</name>
        <dbReference type="ChEBI" id="CHEBI:18420"/>
    </cofactor>
</comment>
<dbReference type="AlphaFoldDB" id="A0A8H2XZA9"/>
<dbReference type="Proteomes" id="UP000663846">
    <property type="component" value="Unassembled WGS sequence"/>
</dbReference>
<protein>
    <recommendedName>
        <fullName evidence="4 11">Adenosine kinase</fullName>
        <shortName evidence="11">AK</shortName>
        <ecNumber evidence="4 11">2.7.1.20</ecNumber>
    </recommendedName>
    <alternativeName>
        <fullName evidence="11">Adenosine 5'-phosphotransferase</fullName>
    </alternativeName>
</protein>
<comment type="caution">
    <text evidence="13">The sequence shown here is derived from an EMBL/GenBank/DDBJ whole genome shotgun (WGS) entry which is preliminary data.</text>
</comment>
<dbReference type="UniPathway" id="UPA00588">
    <property type="reaction ID" value="UER00659"/>
</dbReference>
<evidence type="ECO:0000313" key="13">
    <source>
        <dbReference type="EMBL" id="CAE6439990.1"/>
    </source>
</evidence>
<dbReference type="GO" id="GO:0044209">
    <property type="term" value="P:AMP salvage"/>
    <property type="evidence" value="ECO:0007669"/>
    <property type="project" value="UniProtKB-UniRule"/>
</dbReference>
<dbReference type="InterPro" id="IPR001805">
    <property type="entry name" value="Adenokinase"/>
</dbReference>
<dbReference type="EMBL" id="CAJMWS010000384">
    <property type="protein sequence ID" value="CAE6439990.1"/>
    <property type="molecule type" value="Genomic_DNA"/>
</dbReference>
<keyword evidence="11" id="KW-0460">Magnesium</keyword>
<evidence type="ECO:0000256" key="6">
    <source>
        <dbReference type="ARBA" id="ARBA00022726"/>
    </source>
</evidence>
<accession>A0A8H2XZA9</accession>
<dbReference type="GO" id="GO:0004001">
    <property type="term" value="F:adenosine kinase activity"/>
    <property type="evidence" value="ECO:0007669"/>
    <property type="project" value="UniProtKB-UniRule"/>
</dbReference>
<comment type="function">
    <text evidence="11">ATP dependent phosphorylation of adenosine and other related nucleoside analogs to monophosphate derivatives.</text>
</comment>
<proteinExistence type="inferred from homology"/>
<dbReference type="GO" id="GO:0006166">
    <property type="term" value="P:purine ribonucleoside salvage"/>
    <property type="evidence" value="ECO:0007669"/>
    <property type="project" value="UniProtKB-KW"/>
</dbReference>
<evidence type="ECO:0000256" key="3">
    <source>
        <dbReference type="ARBA" id="ARBA00010688"/>
    </source>
</evidence>
<feature type="active site" description="Proton acceptor" evidence="10">
    <location>
        <position position="299"/>
    </location>
</feature>
<keyword evidence="9 11" id="KW-0067">ATP-binding</keyword>
<evidence type="ECO:0000256" key="11">
    <source>
        <dbReference type="RuleBase" id="RU368116"/>
    </source>
</evidence>
<dbReference type="SUPFAM" id="SSF53613">
    <property type="entry name" value="Ribokinase-like"/>
    <property type="match status" value="1"/>
</dbReference>
<keyword evidence="7 11" id="KW-0547">Nucleotide-binding</keyword>
<evidence type="ECO:0000256" key="7">
    <source>
        <dbReference type="ARBA" id="ARBA00022741"/>
    </source>
</evidence>
<dbReference type="InterPro" id="IPR029056">
    <property type="entry name" value="Ribokinase-like"/>
</dbReference>
<dbReference type="GO" id="GO:0005634">
    <property type="term" value="C:nucleus"/>
    <property type="evidence" value="ECO:0007669"/>
    <property type="project" value="TreeGrafter"/>
</dbReference>
<name>A0A8H2XZA9_9AGAM</name>
<evidence type="ECO:0000256" key="8">
    <source>
        <dbReference type="ARBA" id="ARBA00022777"/>
    </source>
</evidence>
<comment type="catalytic activity">
    <reaction evidence="11">
        <text>adenosine + ATP = AMP + ADP + H(+)</text>
        <dbReference type="Rhea" id="RHEA:20824"/>
        <dbReference type="ChEBI" id="CHEBI:15378"/>
        <dbReference type="ChEBI" id="CHEBI:16335"/>
        <dbReference type="ChEBI" id="CHEBI:30616"/>
        <dbReference type="ChEBI" id="CHEBI:456215"/>
        <dbReference type="ChEBI" id="CHEBI:456216"/>
        <dbReference type="EC" id="2.7.1.20"/>
    </reaction>
</comment>
<gene>
    <name evidence="13" type="ORF">RDB_LOCUS127599</name>
</gene>
<evidence type="ECO:0000256" key="5">
    <source>
        <dbReference type="ARBA" id="ARBA00022679"/>
    </source>
</evidence>
<evidence type="ECO:0000313" key="14">
    <source>
        <dbReference type="Proteomes" id="UP000663846"/>
    </source>
</evidence>
<evidence type="ECO:0000256" key="2">
    <source>
        <dbReference type="ARBA" id="ARBA00004801"/>
    </source>
</evidence>
<dbReference type="CDD" id="cd01168">
    <property type="entry name" value="adenosine_kinase"/>
    <property type="match status" value="1"/>
</dbReference>
<comment type="similarity">
    <text evidence="3 11">Belongs to the carbohydrate kinase PfkB family.</text>
</comment>
<dbReference type="PANTHER" id="PTHR45769">
    <property type="entry name" value="ADENOSINE KINASE"/>
    <property type="match status" value="1"/>
</dbReference>
<evidence type="ECO:0000256" key="9">
    <source>
        <dbReference type="ARBA" id="ARBA00022840"/>
    </source>
</evidence>
<evidence type="ECO:0000259" key="12">
    <source>
        <dbReference type="Pfam" id="PF00294"/>
    </source>
</evidence>
<dbReference type="GO" id="GO:0005829">
    <property type="term" value="C:cytosol"/>
    <property type="evidence" value="ECO:0007669"/>
    <property type="project" value="TreeGrafter"/>
</dbReference>
<evidence type="ECO:0000256" key="1">
    <source>
        <dbReference type="ARBA" id="ARBA00001946"/>
    </source>
</evidence>
<dbReference type="GO" id="GO:0005524">
    <property type="term" value="F:ATP binding"/>
    <property type="evidence" value="ECO:0007669"/>
    <property type="project" value="UniProtKB-UniRule"/>
</dbReference>
<organism evidence="13 14">
    <name type="scientific">Rhizoctonia solani</name>
    <dbReference type="NCBI Taxonomy" id="456999"/>
    <lineage>
        <taxon>Eukaryota</taxon>
        <taxon>Fungi</taxon>
        <taxon>Dikarya</taxon>
        <taxon>Basidiomycota</taxon>
        <taxon>Agaricomycotina</taxon>
        <taxon>Agaricomycetes</taxon>
        <taxon>Cantharellales</taxon>
        <taxon>Ceratobasidiaceae</taxon>
        <taxon>Rhizoctonia</taxon>
    </lineage>
</organism>
<evidence type="ECO:0000256" key="10">
    <source>
        <dbReference type="PIRSR" id="PIRSR601805-1"/>
    </source>
</evidence>
<feature type="domain" description="Carbohydrate kinase PfkB" evidence="12">
    <location>
        <begin position="26"/>
        <end position="339"/>
    </location>
</feature>
<dbReference type="Gene3D" id="3.30.1110.10">
    <property type="match status" value="1"/>
</dbReference>
<dbReference type="InterPro" id="IPR002173">
    <property type="entry name" value="Carboh/pur_kinase_PfkB_CS"/>
</dbReference>
<keyword evidence="5 11" id="KW-0808">Transferase</keyword>
<dbReference type="Gene3D" id="3.40.1190.20">
    <property type="match status" value="1"/>
</dbReference>
<dbReference type="EC" id="2.7.1.20" evidence="4 11"/>
<comment type="pathway">
    <text evidence="2 11">Purine metabolism; AMP biosynthesis via salvage pathway; AMP from adenosine: step 1/1.</text>
</comment>
<dbReference type="Pfam" id="PF00294">
    <property type="entry name" value="PfkB"/>
    <property type="match status" value="1"/>
</dbReference>
<dbReference type="PRINTS" id="PR00989">
    <property type="entry name" value="ADENOKINASE"/>
</dbReference>